<reference evidence="2" key="1">
    <citation type="submission" date="2021-02" db="EMBL/GenBank/DDBJ databases">
        <authorList>
            <person name="Nieuwenhuis M."/>
            <person name="Van De Peppel L.J.J."/>
        </authorList>
    </citation>
    <scope>NUCLEOTIDE SEQUENCE</scope>
    <source>
        <strain evidence="2">D49</strain>
    </source>
</reference>
<keyword evidence="3" id="KW-1185">Reference proteome</keyword>
<proteinExistence type="predicted"/>
<organism evidence="2 3">
    <name type="scientific">Sphagnurus paluster</name>
    <dbReference type="NCBI Taxonomy" id="117069"/>
    <lineage>
        <taxon>Eukaryota</taxon>
        <taxon>Fungi</taxon>
        <taxon>Dikarya</taxon>
        <taxon>Basidiomycota</taxon>
        <taxon>Agaricomycotina</taxon>
        <taxon>Agaricomycetes</taxon>
        <taxon>Agaricomycetidae</taxon>
        <taxon>Agaricales</taxon>
        <taxon>Tricholomatineae</taxon>
        <taxon>Lyophyllaceae</taxon>
        <taxon>Sphagnurus</taxon>
    </lineage>
</organism>
<evidence type="ECO:0000313" key="3">
    <source>
        <dbReference type="Proteomes" id="UP000717328"/>
    </source>
</evidence>
<dbReference type="AlphaFoldDB" id="A0A9P7K288"/>
<feature type="region of interest" description="Disordered" evidence="1">
    <location>
        <begin position="1"/>
        <end position="57"/>
    </location>
</feature>
<name>A0A9P7K288_9AGAR</name>
<feature type="compositionally biased region" description="Acidic residues" evidence="1">
    <location>
        <begin position="146"/>
        <end position="160"/>
    </location>
</feature>
<accession>A0A9P7K288</accession>
<sequence length="217" mass="23883">PALNGVEPLAPLQNGYGSIEEENNSEEEDNTDTESAQSVQIKMVPDDEDEGQDMDTHGNVDSSLLLPLDTYTPLSPFSPLHIQLSLDSTQNVVLELRGGFQATSEFDEDHDVMELPQTPIISFSLMVDPSKSLAGQSVALTHNRDEDQEPEEQEEEDPEDSYSYSCTSKQASLNLNLNLDAASIHDQDQDPFQPSLGYLDEALSFIAAKRVQLGAQR</sequence>
<dbReference type="EMBL" id="JABCKI010007240">
    <property type="protein sequence ID" value="KAG5633690.1"/>
    <property type="molecule type" value="Genomic_DNA"/>
</dbReference>
<evidence type="ECO:0000313" key="2">
    <source>
        <dbReference type="EMBL" id="KAG5633690.1"/>
    </source>
</evidence>
<feature type="non-terminal residue" evidence="2">
    <location>
        <position position="217"/>
    </location>
</feature>
<feature type="region of interest" description="Disordered" evidence="1">
    <location>
        <begin position="141"/>
        <end position="166"/>
    </location>
</feature>
<reference evidence="2" key="2">
    <citation type="submission" date="2021-10" db="EMBL/GenBank/DDBJ databases">
        <title>Phylogenomics reveals ancestral predisposition of the termite-cultivated fungus Termitomyces towards a domesticated lifestyle.</title>
        <authorList>
            <person name="Auxier B."/>
            <person name="Grum-Grzhimaylo A."/>
            <person name="Cardenas M.E."/>
            <person name="Lodge J.D."/>
            <person name="Laessoe T."/>
            <person name="Pedersen O."/>
            <person name="Smith M.E."/>
            <person name="Kuyper T.W."/>
            <person name="Franco-Molano E.A."/>
            <person name="Baroni T.J."/>
            <person name="Aanen D.K."/>
        </authorList>
    </citation>
    <scope>NUCLEOTIDE SEQUENCE</scope>
    <source>
        <strain evidence="2">D49</strain>
    </source>
</reference>
<comment type="caution">
    <text evidence="2">The sequence shown here is derived from an EMBL/GenBank/DDBJ whole genome shotgun (WGS) entry which is preliminary data.</text>
</comment>
<gene>
    <name evidence="2" type="ORF">H0H81_006004</name>
</gene>
<dbReference type="Proteomes" id="UP000717328">
    <property type="component" value="Unassembled WGS sequence"/>
</dbReference>
<feature type="compositionally biased region" description="Acidic residues" evidence="1">
    <location>
        <begin position="19"/>
        <end position="32"/>
    </location>
</feature>
<protein>
    <submittedName>
        <fullName evidence="2">Uncharacterized protein</fullName>
    </submittedName>
</protein>
<evidence type="ECO:0000256" key="1">
    <source>
        <dbReference type="SAM" id="MobiDB-lite"/>
    </source>
</evidence>